<reference evidence="2" key="1">
    <citation type="submission" date="2022-06" db="EMBL/GenBank/DDBJ databases">
        <title>Sequencing the genomes of 1000 actinobacteria strains.</title>
        <authorList>
            <person name="Klenk H.-P."/>
        </authorList>
    </citation>
    <scope>NUCLEOTIDE SEQUENCE</scope>
    <source>
        <strain evidence="2">DSM 46694</strain>
    </source>
</reference>
<accession>A0A9X2GFW5</accession>
<organism evidence="2 3">
    <name type="scientific">Nonomuraea thailandensis</name>
    <dbReference type="NCBI Taxonomy" id="1188745"/>
    <lineage>
        <taxon>Bacteria</taxon>
        <taxon>Bacillati</taxon>
        <taxon>Actinomycetota</taxon>
        <taxon>Actinomycetes</taxon>
        <taxon>Streptosporangiales</taxon>
        <taxon>Streptosporangiaceae</taxon>
        <taxon>Nonomuraea</taxon>
    </lineage>
</organism>
<proteinExistence type="predicted"/>
<gene>
    <name evidence="2" type="ORF">HD597_000343</name>
</gene>
<protein>
    <submittedName>
        <fullName evidence="2">Uncharacterized protein</fullName>
    </submittedName>
</protein>
<comment type="caution">
    <text evidence="2">The sequence shown here is derived from an EMBL/GenBank/DDBJ whole genome shotgun (WGS) entry which is preliminary data.</text>
</comment>
<feature type="region of interest" description="Disordered" evidence="1">
    <location>
        <begin position="1"/>
        <end position="61"/>
    </location>
</feature>
<dbReference type="AlphaFoldDB" id="A0A9X2GFW5"/>
<name>A0A9X2GFW5_9ACTN</name>
<keyword evidence="3" id="KW-1185">Reference proteome</keyword>
<dbReference type="Proteomes" id="UP001139648">
    <property type="component" value="Unassembled WGS sequence"/>
</dbReference>
<dbReference type="EMBL" id="JAMZEB010000001">
    <property type="protein sequence ID" value="MCP2353323.1"/>
    <property type="molecule type" value="Genomic_DNA"/>
</dbReference>
<evidence type="ECO:0000313" key="3">
    <source>
        <dbReference type="Proteomes" id="UP001139648"/>
    </source>
</evidence>
<evidence type="ECO:0000256" key="1">
    <source>
        <dbReference type="SAM" id="MobiDB-lite"/>
    </source>
</evidence>
<evidence type="ECO:0000313" key="2">
    <source>
        <dbReference type="EMBL" id="MCP2353323.1"/>
    </source>
</evidence>
<sequence length="79" mass="8459">MERHDDEPDEISDPPEPAPADSATPTGARHYASDRLPLPEPAGHTPAANGGTVPGPAPIMATKEHKRFLESADAVRRKR</sequence>